<accession>A0A1H0LXL4</accession>
<dbReference type="Gene3D" id="3.90.660.10">
    <property type="match status" value="1"/>
</dbReference>
<evidence type="ECO:0008006" key="4">
    <source>
        <dbReference type="Google" id="ProtNLM"/>
    </source>
</evidence>
<organism evidence="2 3">
    <name type="scientific">Paracidovorax cattleyae</name>
    <dbReference type="NCBI Taxonomy" id="80868"/>
    <lineage>
        <taxon>Bacteria</taxon>
        <taxon>Pseudomonadati</taxon>
        <taxon>Pseudomonadota</taxon>
        <taxon>Betaproteobacteria</taxon>
        <taxon>Burkholderiales</taxon>
        <taxon>Comamonadaceae</taxon>
        <taxon>Paracidovorax</taxon>
    </lineage>
</organism>
<dbReference type="SUPFAM" id="SSF51905">
    <property type="entry name" value="FAD/NAD(P)-binding domain"/>
    <property type="match status" value="1"/>
</dbReference>
<dbReference type="PRINTS" id="PR00419">
    <property type="entry name" value="ADXRDTASE"/>
</dbReference>
<proteinExistence type="predicted"/>
<keyword evidence="3" id="KW-1185">Reference proteome</keyword>
<dbReference type="PANTHER" id="PTHR16128:SF5">
    <property type="entry name" value="FAD_NAD(P)-BINDING OXIDOREDUCTASE FAMILY PROTEIN"/>
    <property type="match status" value="1"/>
</dbReference>
<name>A0A1H0LXL4_9BURK</name>
<evidence type="ECO:0000313" key="3">
    <source>
        <dbReference type="Proteomes" id="UP000199317"/>
    </source>
</evidence>
<feature type="region of interest" description="Disordered" evidence="1">
    <location>
        <begin position="1"/>
        <end position="25"/>
    </location>
</feature>
<dbReference type="Gene3D" id="3.50.50.60">
    <property type="entry name" value="FAD/NAD(P)-binding domain"/>
    <property type="match status" value="1"/>
</dbReference>
<dbReference type="PANTHER" id="PTHR16128">
    <property type="entry name" value="FAD/NAD(P)-BINDING OXIDOREDUCTASE FAMILY PROTEIN"/>
    <property type="match status" value="1"/>
</dbReference>
<dbReference type="Proteomes" id="UP000199317">
    <property type="component" value="Unassembled WGS sequence"/>
</dbReference>
<evidence type="ECO:0000256" key="1">
    <source>
        <dbReference type="SAM" id="MobiDB-lite"/>
    </source>
</evidence>
<dbReference type="AlphaFoldDB" id="A0A1H0LXL4"/>
<sequence>MTSSRSRSRPPSRGAPAGTGGQPPSARRIAVVGAGMAGIACARTLAQAGHAPVVFEQAPHPGGRMATVESPFGGFDAGAQYFTVRDARFARALETVPGLCRPWSATTVKVLDAAGRTAAAAPPPREPHWLATPGMQSLLAAWARPLVQAGRLLPDARVAGIGPDSVQPGRWQLQTRSQDGAQQVHAGFDAVLLLVPAAQARALLVASGIVPALANRLQAVEAAPCWTLMVAYPHAVQPGLTTLGPQWNAARSTHHRIAWVARESSKPGRAPVERWTAHASPAWSSEHRDDAPARVQAKLLKAFAEVTGLRATPVHAEVLCWPDAQTTRPLGQSHLWDARAGIGLAGDWCLGHRIEDAFVSGLELALAVA</sequence>
<dbReference type="InterPro" id="IPR036188">
    <property type="entry name" value="FAD/NAD-bd_sf"/>
</dbReference>
<protein>
    <recommendedName>
        <fullName evidence="4">Amine oxidase domain-containing protein</fullName>
    </recommendedName>
</protein>
<dbReference type="EMBL" id="FNJL01000003">
    <property type="protein sequence ID" value="SDO72680.1"/>
    <property type="molecule type" value="Genomic_DNA"/>
</dbReference>
<feature type="compositionally biased region" description="Basic residues" evidence="1">
    <location>
        <begin position="1"/>
        <end position="10"/>
    </location>
</feature>
<evidence type="ECO:0000313" key="2">
    <source>
        <dbReference type="EMBL" id="SDO72680.1"/>
    </source>
</evidence>
<dbReference type="OrthoDB" id="5792777at2"/>
<dbReference type="RefSeq" id="WP_143015851.1">
    <property type="nucleotide sequence ID" value="NZ_FNJL01000003.1"/>
</dbReference>
<reference evidence="3" key="1">
    <citation type="submission" date="2016-10" db="EMBL/GenBank/DDBJ databases">
        <authorList>
            <person name="Varghese N."/>
            <person name="Submissions S."/>
        </authorList>
    </citation>
    <scope>NUCLEOTIDE SEQUENCE [LARGE SCALE GENOMIC DNA]</scope>
    <source>
        <strain evidence="3">DSM 17101</strain>
    </source>
</reference>
<gene>
    <name evidence="2" type="ORF">SAMN04489708_10320</name>
</gene>
<dbReference type="Pfam" id="PF13450">
    <property type="entry name" value="NAD_binding_8"/>
    <property type="match status" value="1"/>
</dbReference>